<reference evidence="1 2" key="1">
    <citation type="submission" date="2020-10" db="EMBL/GenBank/DDBJ databases">
        <title>Sequencing the genomes of 1000 actinobacteria strains.</title>
        <authorList>
            <person name="Klenk H.-P."/>
        </authorList>
    </citation>
    <scope>NUCLEOTIDE SEQUENCE [LARGE SCALE GENOMIC DNA]</scope>
    <source>
        <strain evidence="1 2">DSM 43748</strain>
    </source>
</reference>
<keyword evidence="2" id="KW-1185">Reference proteome</keyword>
<protein>
    <submittedName>
        <fullName evidence="1">Uncharacterized protein</fullName>
    </submittedName>
</protein>
<accession>A0ABR9KIX4</accession>
<name>A0ABR9KIX4_9ACTN</name>
<dbReference type="Proteomes" id="UP000661607">
    <property type="component" value="Unassembled WGS sequence"/>
</dbReference>
<dbReference type="Pfam" id="PF19465">
    <property type="entry name" value="DUF6002"/>
    <property type="match status" value="1"/>
</dbReference>
<sequence>MPNSVLPESTPPAGSANLLVDFYDRMPRAIAACVDDPAPAKGGSAFSPGFLLPELDAGVRDYLSVATASWQGLGTYGGHRLSLLDLTGNPGTGTTKTFASLLIVARAVEYIRRHGEPITIFSPTSANKGTALRDAVLRAIDAGLVEPDQLRVIVLAPESCLAKLRSSRLSTDPALRELNPVLVYTGPEAEEVKAIGRRFADKYTGDFAAMGENLWYSLELGNYLVADTARAFFEHAVDPAGERPRLHAHAVSSAFGLLGYHRGRAVLEEDGLADVATRPASLLVQHLGTPDMVLNLRHGDFDRANLPVYSADGQGMYAQSADPRFPQVTYDPDEVLDPTFYTHRPATSPAMNELIARFGGDGIVVSLAECVARYPMLREMLAGTGCALPADLRTLREWSLVMAMTGVLNAVDRGLVEEGRDIVVHGSGCYSAADYRPLEPDAITRVATVEDVAGAVLG</sequence>
<evidence type="ECO:0000313" key="2">
    <source>
        <dbReference type="Proteomes" id="UP000661607"/>
    </source>
</evidence>
<gene>
    <name evidence="1" type="ORF">H4W81_004738</name>
</gene>
<evidence type="ECO:0000313" key="1">
    <source>
        <dbReference type="EMBL" id="MBE1561959.1"/>
    </source>
</evidence>
<comment type="caution">
    <text evidence="1">The sequence shown here is derived from an EMBL/GenBank/DDBJ whole genome shotgun (WGS) entry which is preliminary data.</text>
</comment>
<organism evidence="1 2">
    <name type="scientific">Nonomuraea africana</name>
    <dbReference type="NCBI Taxonomy" id="46171"/>
    <lineage>
        <taxon>Bacteria</taxon>
        <taxon>Bacillati</taxon>
        <taxon>Actinomycetota</taxon>
        <taxon>Actinomycetes</taxon>
        <taxon>Streptosporangiales</taxon>
        <taxon>Streptosporangiaceae</taxon>
        <taxon>Nonomuraea</taxon>
    </lineage>
</organism>
<proteinExistence type="predicted"/>
<dbReference type="InterPro" id="IPR046044">
    <property type="entry name" value="DUF6002"/>
</dbReference>
<dbReference type="RefSeq" id="WP_225958750.1">
    <property type="nucleotide sequence ID" value="NZ_BAAASY010000030.1"/>
</dbReference>
<dbReference type="EMBL" id="JADBEF010000001">
    <property type="protein sequence ID" value="MBE1561959.1"/>
    <property type="molecule type" value="Genomic_DNA"/>
</dbReference>